<keyword evidence="2" id="KW-0413">Isomerase</keyword>
<gene>
    <name evidence="2" type="ORF">GCM10009831_14960</name>
</gene>
<dbReference type="Pfam" id="PF11716">
    <property type="entry name" value="MDMPI_N"/>
    <property type="match status" value="1"/>
</dbReference>
<dbReference type="InterPro" id="IPR024344">
    <property type="entry name" value="MDMPI_metal-binding"/>
</dbReference>
<name>A0ABN2IJK2_9ACTN</name>
<evidence type="ECO:0000259" key="1">
    <source>
        <dbReference type="Pfam" id="PF11716"/>
    </source>
</evidence>
<organism evidence="2 3">
    <name type="scientific">Dietzia cercidiphylli</name>
    <dbReference type="NCBI Taxonomy" id="498199"/>
    <lineage>
        <taxon>Bacteria</taxon>
        <taxon>Bacillati</taxon>
        <taxon>Actinomycetota</taxon>
        <taxon>Actinomycetes</taxon>
        <taxon>Mycobacteriales</taxon>
        <taxon>Dietziaceae</taxon>
        <taxon>Dietzia</taxon>
    </lineage>
</organism>
<feature type="domain" description="Mycothiol-dependent maleylpyruvate isomerase metal-binding" evidence="1">
    <location>
        <begin position="26"/>
        <end position="164"/>
    </location>
</feature>
<dbReference type="EMBL" id="BAAAQG010000007">
    <property type="protein sequence ID" value="GAA1706298.1"/>
    <property type="molecule type" value="Genomic_DNA"/>
</dbReference>
<dbReference type="GO" id="GO:0016853">
    <property type="term" value="F:isomerase activity"/>
    <property type="evidence" value="ECO:0007669"/>
    <property type="project" value="UniProtKB-KW"/>
</dbReference>
<evidence type="ECO:0000313" key="2">
    <source>
        <dbReference type="EMBL" id="GAA1706298.1"/>
    </source>
</evidence>
<keyword evidence="3" id="KW-1185">Reference proteome</keyword>
<dbReference type="NCBIfam" id="TIGR03083">
    <property type="entry name" value="maleylpyruvate isomerase family mycothiol-dependent enzyme"/>
    <property type="match status" value="1"/>
</dbReference>
<comment type="caution">
    <text evidence="2">The sequence shown here is derived from an EMBL/GenBank/DDBJ whole genome shotgun (WGS) entry which is preliminary data.</text>
</comment>
<dbReference type="Gene3D" id="1.20.120.450">
    <property type="entry name" value="dinb family like domain"/>
    <property type="match status" value="1"/>
</dbReference>
<dbReference type="SUPFAM" id="SSF109854">
    <property type="entry name" value="DinB/YfiT-like putative metalloenzymes"/>
    <property type="match status" value="1"/>
</dbReference>
<dbReference type="InterPro" id="IPR017517">
    <property type="entry name" value="Maleyloyr_isom"/>
</dbReference>
<dbReference type="InterPro" id="IPR034660">
    <property type="entry name" value="DinB/YfiT-like"/>
</dbReference>
<reference evidence="2 3" key="1">
    <citation type="journal article" date="2019" name="Int. J. Syst. Evol. Microbiol.">
        <title>The Global Catalogue of Microorganisms (GCM) 10K type strain sequencing project: providing services to taxonomists for standard genome sequencing and annotation.</title>
        <authorList>
            <consortium name="The Broad Institute Genomics Platform"/>
            <consortium name="The Broad Institute Genome Sequencing Center for Infectious Disease"/>
            <person name="Wu L."/>
            <person name="Ma J."/>
        </authorList>
    </citation>
    <scope>NUCLEOTIDE SEQUENCE [LARGE SCALE GENOMIC DNA]</scope>
    <source>
        <strain evidence="2 3">JCM 16002</strain>
    </source>
</reference>
<dbReference type="RefSeq" id="WP_182658370.1">
    <property type="nucleotide sequence ID" value="NZ_BAAAQG010000007.1"/>
</dbReference>
<sequence>METEGRDATTTEPTGSAPVEVRHLIQQWKRLDELLTGLKRDDWAAPTALPGWTVRDVVAHIAGTEHLLSGEPVPDVDLPPSADEYVRNPIGELNEKFVQEARPLAVEDAFADFREAVAERTGQLAEMTPQQFEAESDSPVGRVPFRRFMGVRVFDCWIHEDDIRHALGMQHHLGSGPGRFALDEIVRSLPRTVGKKAGAPDGARVRFRVTGESDTDLPMAVDVMVAGRAGLVDVDDSARTTVELVFDTPTFVRAATGRITAEPGNGVEISGDEDLGRKILGSMAFTI</sequence>
<protein>
    <submittedName>
        <fullName evidence="2">Maleylpyruvate isomerase family mycothiol-dependent enzyme</fullName>
    </submittedName>
</protein>
<accession>A0ABN2IJK2</accession>
<dbReference type="Proteomes" id="UP001500383">
    <property type="component" value="Unassembled WGS sequence"/>
</dbReference>
<proteinExistence type="predicted"/>
<evidence type="ECO:0000313" key="3">
    <source>
        <dbReference type="Proteomes" id="UP001500383"/>
    </source>
</evidence>